<protein>
    <submittedName>
        <fullName evidence="5">Lytic murein transglycosylase</fullName>
    </submittedName>
</protein>
<dbReference type="GeneID" id="94579693"/>
<dbReference type="CDD" id="cd13401">
    <property type="entry name" value="Slt70-like"/>
    <property type="match status" value="1"/>
</dbReference>
<gene>
    <name evidence="5" type="ORF">BWD09_12220</name>
</gene>
<reference evidence="6" key="1">
    <citation type="submission" date="2017-01" db="EMBL/GenBank/DDBJ databases">
        <authorList>
            <person name="Wolfgang W.J."/>
            <person name="Cole J."/>
            <person name="Wroblewski D."/>
            <person name="Mcginnis J."/>
            <person name="Musser K.A."/>
        </authorList>
    </citation>
    <scope>NUCLEOTIDE SEQUENCE [LARGE SCALE GENOMIC DNA]</scope>
    <source>
        <strain evidence="6">DSM 19151</strain>
    </source>
</reference>
<organism evidence="5 6">
    <name type="scientific">Neisseria dentiae</name>
    <dbReference type="NCBI Taxonomy" id="194197"/>
    <lineage>
        <taxon>Bacteria</taxon>
        <taxon>Pseudomonadati</taxon>
        <taxon>Pseudomonadota</taxon>
        <taxon>Betaproteobacteria</taxon>
        <taxon>Neisseriales</taxon>
        <taxon>Neisseriaceae</taxon>
        <taxon>Neisseria</taxon>
    </lineage>
</organism>
<dbReference type="GO" id="GO:0042597">
    <property type="term" value="C:periplasmic space"/>
    <property type="evidence" value="ECO:0007669"/>
    <property type="project" value="InterPro"/>
</dbReference>
<dbReference type="Pfam" id="PF01464">
    <property type="entry name" value="SLT"/>
    <property type="match status" value="1"/>
</dbReference>
<dbReference type="PROSITE" id="PS51257">
    <property type="entry name" value="PROKAR_LIPOPROTEIN"/>
    <property type="match status" value="1"/>
</dbReference>
<feature type="chain" id="PRO_5012191499" evidence="3">
    <location>
        <begin position="27"/>
        <end position="611"/>
    </location>
</feature>
<evidence type="ECO:0000256" key="3">
    <source>
        <dbReference type="SAM" id="SignalP"/>
    </source>
</evidence>
<dbReference type="Proteomes" id="UP000193118">
    <property type="component" value="Unassembled WGS sequence"/>
</dbReference>
<dbReference type="Gene3D" id="1.10.530.10">
    <property type="match status" value="1"/>
</dbReference>
<keyword evidence="2 3" id="KW-0732">Signal</keyword>
<accession>A0A1X3D2V2</accession>
<dbReference type="InterPro" id="IPR037061">
    <property type="entry name" value="Lytic_TGlycoase_superhlx_L_sf"/>
</dbReference>
<dbReference type="STRING" id="194197.BWD09_12220"/>
<dbReference type="AlphaFoldDB" id="A0A1X3D2V2"/>
<dbReference type="PANTHER" id="PTHR37423:SF5">
    <property type="entry name" value="SOLUBLE LYTIC MUREIN TRANSGLYCOSYLASE"/>
    <property type="match status" value="1"/>
</dbReference>
<dbReference type="Gene3D" id="1.10.1240.20">
    <property type="entry name" value="Lytic transglycosylase, superhelical linker domain"/>
    <property type="match status" value="1"/>
</dbReference>
<dbReference type="GO" id="GO:0004553">
    <property type="term" value="F:hydrolase activity, hydrolyzing O-glycosyl compounds"/>
    <property type="evidence" value="ECO:0007669"/>
    <property type="project" value="InterPro"/>
</dbReference>
<feature type="signal peptide" evidence="3">
    <location>
        <begin position="1"/>
        <end position="26"/>
    </location>
</feature>
<dbReference type="InterPro" id="IPR008939">
    <property type="entry name" value="Lytic_TGlycosylase_superhlx_U"/>
</dbReference>
<dbReference type="PANTHER" id="PTHR37423">
    <property type="entry name" value="SOLUBLE LYTIC MUREIN TRANSGLYCOSYLASE-RELATED"/>
    <property type="match status" value="1"/>
</dbReference>
<feature type="domain" description="Transglycosylase SLT" evidence="4">
    <location>
        <begin position="457"/>
        <end position="559"/>
    </location>
</feature>
<dbReference type="EMBL" id="MTBO01000053">
    <property type="protein sequence ID" value="OSI13847.1"/>
    <property type="molecule type" value="Genomic_DNA"/>
</dbReference>
<dbReference type="RefSeq" id="WP_085367065.1">
    <property type="nucleotide sequence ID" value="NZ_CP059570.1"/>
</dbReference>
<evidence type="ECO:0000313" key="5">
    <source>
        <dbReference type="EMBL" id="OSI13847.1"/>
    </source>
</evidence>
<dbReference type="InterPro" id="IPR023346">
    <property type="entry name" value="Lysozyme-like_dom_sf"/>
</dbReference>
<name>A0A1X3D2V2_9NEIS</name>
<evidence type="ECO:0000256" key="1">
    <source>
        <dbReference type="ARBA" id="ARBA00007734"/>
    </source>
</evidence>
<evidence type="ECO:0000259" key="4">
    <source>
        <dbReference type="Pfam" id="PF01464"/>
    </source>
</evidence>
<comment type="caution">
    <text evidence="5">The sequence shown here is derived from an EMBL/GenBank/DDBJ whole genome shotgun (WGS) entry which is preliminary data.</text>
</comment>
<dbReference type="SUPFAM" id="SSF48435">
    <property type="entry name" value="Bacterial muramidases"/>
    <property type="match status" value="1"/>
</dbReference>
<sequence>MTLQRTLTFALSALAATILAACSSHEQPVEPVKRSDAPRPSVRAAEPPAKVLADYSLYQSALTAAKQDDDILPAQFLSQAGESAMAEDVRNEWLKSLGKRSQWAQFNQQYAKLDQAGRAQEVQCYAELGSGNHTALAAVLVKEINRLPQGCNRLIEAAAASGRLNQKDAWRRVRGLISNNQLTDARNLAAALGSPFEGGGQGAQEYSLISVIGNTAKKSTASAYTLESMQGSLSREQIGFAWGVLGHMQAQSQNMATALSYFSRADRSQLSNEQFEWYARAALRLQRWNDLADIITAMPAKLQNDPTWQYWLARSYAAQGNRSRAEPLYEKAAASGRNFYAVMAGEELGRRVSTRNNVGEASKSDVKHLAKDGAIDRALTLFKASQSSGDWKMRRQAQAEWRYATRGADEDLLLTAAQLAYDNQFYEMAINSAERTNTKLNYNLRYISPFKDTTVRYANQAGVDPAWVYGLIRQESRFMLGAQSSVGAQGLMQVMPATAREIAAKIGMSSSELYTMDGNIRMGTWYMADAKRRLQNNEVMATAGYNAGPNRARNWQASAPLEGAIYAETIPFTETRDYVKKVMTNATFYASLFNEPQTSLKQRMGVVPGRY</sequence>
<evidence type="ECO:0000256" key="2">
    <source>
        <dbReference type="ARBA" id="ARBA00022729"/>
    </source>
</evidence>
<dbReference type="OrthoDB" id="92254at2"/>
<comment type="similarity">
    <text evidence="1">Belongs to the transglycosylase Slt family.</text>
</comment>
<dbReference type="InterPro" id="IPR008258">
    <property type="entry name" value="Transglycosylase_SLT_dom_1"/>
</dbReference>
<keyword evidence="6" id="KW-1185">Reference proteome</keyword>
<proteinExistence type="inferred from homology"/>
<dbReference type="SUPFAM" id="SSF53955">
    <property type="entry name" value="Lysozyme-like"/>
    <property type="match status" value="1"/>
</dbReference>
<evidence type="ECO:0000313" key="6">
    <source>
        <dbReference type="Proteomes" id="UP000193118"/>
    </source>
</evidence>
<dbReference type="Gene3D" id="1.25.20.10">
    <property type="entry name" value="Bacterial muramidases"/>
    <property type="match status" value="2"/>
</dbReference>